<accession>A0A1R2BSC7</accession>
<feature type="region of interest" description="Disordered" evidence="1">
    <location>
        <begin position="152"/>
        <end position="185"/>
    </location>
</feature>
<keyword evidence="3" id="KW-1185">Reference proteome</keyword>
<feature type="region of interest" description="Disordered" evidence="1">
    <location>
        <begin position="116"/>
        <end position="138"/>
    </location>
</feature>
<feature type="compositionally biased region" description="Low complexity" evidence="1">
    <location>
        <begin position="167"/>
        <end position="179"/>
    </location>
</feature>
<proteinExistence type="predicted"/>
<dbReference type="Proteomes" id="UP000187209">
    <property type="component" value="Unassembled WGS sequence"/>
</dbReference>
<evidence type="ECO:0000313" key="3">
    <source>
        <dbReference type="Proteomes" id="UP000187209"/>
    </source>
</evidence>
<comment type="caution">
    <text evidence="2">The sequence shown here is derived from an EMBL/GenBank/DDBJ whole genome shotgun (WGS) entry which is preliminary data.</text>
</comment>
<gene>
    <name evidence="2" type="ORF">SteCoe_20494</name>
</gene>
<protein>
    <submittedName>
        <fullName evidence="2">Uncharacterized protein</fullName>
    </submittedName>
</protein>
<organism evidence="2 3">
    <name type="scientific">Stentor coeruleus</name>
    <dbReference type="NCBI Taxonomy" id="5963"/>
    <lineage>
        <taxon>Eukaryota</taxon>
        <taxon>Sar</taxon>
        <taxon>Alveolata</taxon>
        <taxon>Ciliophora</taxon>
        <taxon>Postciliodesmatophora</taxon>
        <taxon>Heterotrichea</taxon>
        <taxon>Heterotrichida</taxon>
        <taxon>Stentoridae</taxon>
        <taxon>Stentor</taxon>
    </lineage>
</organism>
<evidence type="ECO:0000256" key="1">
    <source>
        <dbReference type="SAM" id="MobiDB-lite"/>
    </source>
</evidence>
<reference evidence="2 3" key="1">
    <citation type="submission" date="2016-11" db="EMBL/GenBank/DDBJ databases">
        <title>The macronuclear genome of Stentor coeruleus: a giant cell with tiny introns.</title>
        <authorList>
            <person name="Slabodnick M."/>
            <person name="Ruby J.G."/>
            <person name="Reiff S.B."/>
            <person name="Swart E.C."/>
            <person name="Gosai S."/>
            <person name="Prabakaran S."/>
            <person name="Witkowska E."/>
            <person name="Larue G.E."/>
            <person name="Fisher S."/>
            <person name="Freeman R.M."/>
            <person name="Gunawardena J."/>
            <person name="Chu W."/>
            <person name="Stover N.A."/>
            <person name="Gregory B.D."/>
            <person name="Nowacki M."/>
            <person name="Derisi J."/>
            <person name="Roy S.W."/>
            <person name="Marshall W.F."/>
            <person name="Sood P."/>
        </authorList>
    </citation>
    <scope>NUCLEOTIDE SEQUENCE [LARGE SCALE GENOMIC DNA]</scope>
    <source>
        <strain evidence="2">WM001</strain>
    </source>
</reference>
<dbReference type="EMBL" id="MPUH01000469">
    <property type="protein sequence ID" value="OMJ79485.1"/>
    <property type="molecule type" value="Genomic_DNA"/>
</dbReference>
<dbReference type="AlphaFoldDB" id="A0A1R2BSC7"/>
<evidence type="ECO:0000313" key="2">
    <source>
        <dbReference type="EMBL" id="OMJ79485.1"/>
    </source>
</evidence>
<sequence length="367" mass="41881">MEGRNNLLPPKLRVEKSLDASKILKKKKVASIGAFLTPKCKKLEVSEGEYNRINCSPLQTECYWSGDESKGSPLGSNLDIELKSTVFAKNVQKSFLNCIRKKEKCISEINLPKKASNKQKTKTTKLNEKHPSSPDLFATMSKLPKTVKSILKSPINTSKEDNKKFGKSLSPPSQPSPLKNPKKIPTEIFTKDHKKTSKVFKKCKTKLSIISQQKSKFFNENPKKKTKIVNFTNTIVEENEYILKRCKNLRRCSLGYRNDEESLENENEEDKNAWIQIENIRNDGKTSEFVKNFVMKIQKNSICNMVKTPEKAEQNDGTLECVEKAVSKKNNVIIPKLRLNLDNTFDDYCENVNDDAFILNTSETLNF</sequence>
<name>A0A1R2BSC7_9CILI</name>